<evidence type="ECO:0000256" key="1">
    <source>
        <dbReference type="SAM" id="MobiDB-lite"/>
    </source>
</evidence>
<dbReference type="AlphaFoldDB" id="A0AAD9EI84"/>
<comment type="caution">
    <text evidence="2">The sequence shown here is derived from an EMBL/GenBank/DDBJ whole genome shotgun (WGS) entry which is preliminary data.</text>
</comment>
<evidence type="ECO:0000313" key="2">
    <source>
        <dbReference type="EMBL" id="KAK1845791.1"/>
    </source>
</evidence>
<keyword evidence="3" id="KW-1185">Reference proteome</keyword>
<gene>
    <name evidence="2" type="ORF">CCHR01_11577</name>
</gene>
<organism evidence="2 3">
    <name type="scientific">Colletotrichum chrysophilum</name>
    <dbReference type="NCBI Taxonomy" id="1836956"/>
    <lineage>
        <taxon>Eukaryota</taxon>
        <taxon>Fungi</taxon>
        <taxon>Dikarya</taxon>
        <taxon>Ascomycota</taxon>
        <taxon>Pezizomycotina</taxon>
        <taxon>Sordariomycetes</taxon>
        <taxon>Hypocreomycetidae</taxon>
        <taxon>Glomerellales</taxon>
        <taxon>Glomerellaceae</taxon>
        <taxon>Colletotrichum</taxon>
        <taxon>Colletotrichum gloeosporioides species complex</taxon>
    </lineage>
</organism>
<feature type="region of interest" description="Disordered" evidence="1">
    <location>
        <begin position="1"/>
        <end position="39"/>
    </location>
</feature>
<evidence type="ECO:0000313" key="3">
    <source>
        <dbReference type="Proteomes" id="UP001243330"/>
    </source>
</evidence>
<dbReference type="EMBL" id="JAQOWY010000259">
    <property type="protein sequence ID" value="KAK1845791.1"/>
    <property type="molecule type" value="Genomic_DNA"/>
</dbReference>
<feature type="compositionally biased region" description="Basic residues" evidence="1">
    <location>
        <begin position="30"/>
        <end position="39"/>
    </location>
</feature>
<sequence length="39" mass="4000">MGRPTGPSSRSRSRSLGEQKVVVEGGTGEKKKKGIASGV</sequence>
<dbReference type="Proteomes" id="UP001243330">
    <property type="component" value="Unassembled WGS sequence"/>
</dbReference>
<name>A0AAD9EI84_9PEZI</name>
<accession>A0AAD9EI84</accession>
<proteinExistence type="predicted"/>
<reference evidence="2" key="1">
    <citation type="submission" date="2023-01" db="EMBL/GenBank/DDBJ databases">
        <title>Colletotrichum chrysophilum M932 genome sequence.</title>
        <authorList>
            <person name="Baroncelli R."/>
        </authorList>
    </citation>
    <scope>NUCLEOTIDE SEQUENCE</scope>
    <source>
        <strain evidence="2">M932</strain>
    </source>
</reference>
<protein>
    <submittedName>
        <fullName evidence="2">Uncharacterized protein</fullName>
    </submittedName>
</protein>